<evidence type="ECO:0000256" key="6">
    <source>
        <dbReference type="ARBA" id="ARBA00022741"/>
    </source>
</evidence>
<dbReference type="GO" id="GO:0046656">
    <property type="term" value="P:folic acid biosynthetic process"/>
    <property type="evidence" value="ECO:0007669"/>
    <property type="project" value="UniProtKB-KW"/>
</dbReference>
<proteinExistence type="inferred from homology"/>
<dbReference type="UniPathway" id="UPA00077">
    <property type="reaction ID" value="UER00155"/>
</dbReference>
<comment type="similarity">
    <text evidence="2">Belongs to the HPPK family.</text>
</comment>
<dbReference type="GO" id="GO:0005524">
    <property type="term" value="F:ATP binding"/>
    <property type="evidence" value="ECO:0007669"/>
    <property type="project" value="UniProtKB-KW"/>
</dbReference>
<dbReference type="RefSeq" id="WP_127744863.1">
    <property type="nucleotide sequence ID" value="NZ_SACN01000002.1"/>
</dbReference>
<evidence type="ECO:0000256" key="8">
    <source>
        <dbReference type="ARBA" id="ARBA00022840"/>
    </source>
</evidence>
<accession>A0A437LZM2</accession>
<dbReference type="AlphaFoldDB" id="A0A437LZM2"/>
<comment type="caution">
    <text evidence="14">The sequence shown here is derived from an EMBL/GenBank/DDBJ whole genome shotgun (WGS) entry which is preliminary data.</text>
</comment>
<evidence type="ECO:0000256" key="3">
    <source>
        <dbReference type="ARBA" id="ARBA00013253"/>
    </source>
</evidence>
<organism evidence="14 15">
    <name type="scientific">Sphingomonas crocodyli</name>
    <dbReference type="NCBI Taxonomy" id="1979270"/>
    <lineage>
        <taxon>Bacteria</taxon>
        <taxon>Pseudomonadati</taxon>
        <taxon>Pseudomonadota</taxon>
        <taxon>Alphaproteobacteria</taxon>
        <taxon>Sphingomonadales</taxon>
        <taxon>Sphingomonadaceae</taxon>
        <taxon>Sphingomonas</taxon>
    </lineage>
</organism>
<evidence type="ECO:0000313" key="15">
    <source>
        <dbReference type="Proteomes" id="UP000282971"/>
    </source>
</evidence>
<keyword evidence="8" id="KW-0067">ATP-binding</keyword>
<comment type="pathway">
    <text evidence="1">Cofactor biosynthesis; tetrahydrofolate biosynthesis; 2-amino-4-hydroxy-6-hydroxymethyl-7,8-dihydropteridine diphosphate from 7,8-dihydroneopterin triphosphate: step 4/4.</text>
</comment>
<evidence type="ECO:0000256" key="7">
    <source>
        <dbReference type="ARBA" id="ARBA00022777"/>
    </source>
</evidence>
<evidence type="ECO:0000256" key="2">
    <source>
        <dbReference type="ARBA" id="ARBA00005810"/>
    </source>
</evidence>
<protein>
    <recommendedName>
        <fullName evidence="4">2-amino-4-hydroxy-6-hydroxymethyldihydropteridine pyrophosphokinase</fullName>
        <ecNumber evidence="3">2.7.6.3</ecNumber>
    </recommendedName>
    <alternativeName>
        <fullName evidence="11">6-hydroxymethyl-7,8-dihydropterin pyrophosphokinase</fullName>
    </alternativeName>
    <alternativeName>
        <fullName evidence="12">7,8-dihydro-6-hydroxymethylpterin-pyrophosphokinase</fullName>
    </alternativeName>
</protein>
<dbReference type="PANTHER" id="PTHR43071:SF1">
    <property type="entry name" value="2-AMINO-4-HYDROXY-6-HYDROXYMETHYLDIHYDROPTERIDINE PYROPHOSPHOKINASE"/>
    <property type="match status" value="1"/>
</dbReference>
<dbReference type="InterPro" id="IPR035907">
    <property type="entry name" value="Hppk_sf"/>
</dbReference>
<reference evidence="14 15" key="1">
    <citation type="submission" date="2019-01" db="EMBL/GenBank/DDBJ databases">
        <authorList>
            <person name="Chen W.-M."/>
        </authorList>
    </citation>
    <scope>NUCLEOTIDE SEQUENCE [LARGE SCALE GENOMIC DNA]</scope>
    <source>
        <strain evidence="14 15">CCP-7</strain>
    </source>
</reference>
<dbReference type="OrthoDB" id="9808041at2"/>
<dbReference type="NCBIfam" id="TIGR01498">
    <property type="entry name" value="folK"/>
    <property type="match status" value="1"/>
</dbReference>
<sequence>MIQTYAIALGSNRRHGRHGAPAAVLRAAIAALEVEGVAIIVTSPILATPALGPAGRAFANAALLAETPLDPPQLLALFKRIERSFGRRRGRRWGPRVLDLDIILWSGGAFRSRRLSIPHRETAKRAFVLKPLATIASHWRLGPGKVAHALARLDRARPRS</sequence>
<evidence type="ECO:0000259" key="13">
    <source>
        <dbReference type="PROSITE" id="PS00794"/>
    </source>
</evidence>
<comment type="function">
    <text evidence="10">Catalyzes the transfer of pyrophosphate from adenosine triphosphate (ATP) to 6-hydroxymethyl-7,8-dihydropterin, an enzymatic step in folate biosynthesis pathway.</text>
</comment>
<gene>
    <name evidence="14" type="primary">folK</name>
    <name evidence="14" type="ORF">EOD43_14975</name>
</gene>
<evidence type="ECO:0000313" key="14">
    <source>
        <dbReference type="EMBL" id="RVT90847.1"/>
    </source>
</evidence>
<dbReference type="GO" id="GO:0046654">
    <property type="term" value="P:tetrahydrofolate biosynthetic process"/>
    <property type="evidence" value="ECO:0007669"/>
    <property type="project" value="UniProtKB-UniPathway"/>
</dbReference>
<dbReference type="GO" id="GO:0016301">
    <property type="term" value="F:kinase activity"/>
    <property type="evidence" value="ECO:0007669"/>
    <property type="project" value="UniProtKB-KW"/>
</dbReference>
<evidence type="ECO:0000256" key="9">
    <source>
        <dbReference type="ARBA" id="ARBA00022909"/>
    </source>
</evidence>
<dbReference type="Gene3D" id="3.30.70.560">
    <property type="entry name" value="7,8-Dihydro-6-hydroxymethylpterin-pyrophosphokinase HPPK"/>
    <property type="match status" value="1"/>
</dbReference>
<evidence type="ECO:0000256" key="4">
    <source>
        <dbReference type="ARBA" id="ARBA00016218"/>
    </source>
</evidence>
<dbReference type="GO" id="GO:0003848">
    <property type="term" value="F:2-amino-4-hydroxy-6-hydroxymethyldihydropteridine diphosphokinase activity"/>
    <property type="evidence" value="ECO:0007669"/>
    <property type="project" value="UniProtKB-EC"/>
</dbReference>
<dbReference type="PROSITE" id="PS00794">
    <property type="entry name" value="HPPK"/>
    <property type="match status" value="1"/>
</dbReference>
<evidence type="ECO:0000256" key="10">
    <source>
        <dbReference type="ARBA" id="ARBA00029409"/>
    </source>
</evidence>
<keyword evidence="9" id="KW-0289">Folate biosynthesis</keyword>
<dbReference type="SUPFAM" id="SSF55083">
    <property type="entry name" value="6-hydroxymethyl-7,8-dihydropterin pyrophosphokinase, HPPK"/>
    <property type="match status" value="1"/>
</dbReference>
<evidence type="ECO:0000256" key="1">
    <source>
        <dbReference type="ARBA" id="ARBA00005051"/>
    </source>
</evidence>
<evidence type="ECO:0000256" key="11">
    <source>
        <dbReference type="ARBA" id="ARBA00029766"/>
    </source>
</evidence>
<dbReference type="PANTHER" id="PTHR43071">
    <property type="entry name" value="2-AMINO-4-HYDROXY-6-HYDROXYMETHYLDIHYDROPTERIDINE PYROPHOSPHOKINASE"/>
    <property type="match status" value="1"/>
</dbReference>
<evidence type="ECO:0000256" key="12">
    <source>
        <dbReference type="ARBA" id="ARBA00033413"/>
    </source>
</evidence>
<keyword evidence="15" id="KW-1185">Reference proteome</keyword>
<name>A0A437LZM2_9SPHN</name>
<dbReference type="EMBL" id="SACN01000002">
    <property type="protein sequence ID" value="RVT90847.1"/>
    <property type="molecule type" value="Genomic_DNA"/>
</dbReference>
<keyword evidence="6" id="KW-0547">Nucleotide-binding</keyword>
<dbReference type="Proteomes" id="UP000282971">
    <property type="component" value="Unassembled WGS sequence"/>
</dbReference>
<keyword evidence="7 14" id="KW-0418">Kinase</keyword>
<dbReference type="InterPro" id="IPR000550">
    <property type="entry name" value="Hppk"/>
</dbReference>
<dbReference type="EC" id="2.7.6.3" evidence="3"/>
<evidence type="ECO:0000256" key="5">
    <source>
        <dbReference type="ARBA" id="ARBA00022679"/>
    </source>
</evidence>
<feature type="domain" description="7,8-dihydro-6-hydroxymethylpterin-pyrophosphokinase" evidence="13">
    <location>
        <begin position="92"/>
        <end position="103"/>
    </location>
</feature>
<dbReference type="Pfam" id="PF01288">
    <property type="entry name" value="HPPK"/>
    <property type="match status" value="1"/>
</dbReference>
<keyword evidence="5 14" id="KW-0808">Transferase</keyword>